<dbReference type="Proteomes" id="UP001442494">
    <property type="component" value="Unassembled WGS sequence"/>
</dbReference>
<reference evidence="8 9" key="1">
    <citation type="submission" date="2022-04" db="EMBL/GenBank/DDBJ databases">
        <title>Positive selection, recombination, and allopatry shape intraspecific diversity of widespread and dominant cyanobacteria.</title>
        <authorList>
            <person name="Wei J."/>
            <person name="Shu W."/>
            <person name="Hu C."/>
        </authorList>
    </citation>
    <scope>NUCLEOTIDE SEQUENCE [LARGE SCALE GENOMIC DNA]</scope>
    <source>
        <strain evidence="8 9">GB2-A5</strain>
    </source>
</reference>
<evidence type="ECO:0000256" key="1">
    <source>
        <dbReference type="ARBA" id="ARBA00022475"/>
    </source>
</evidence>
<feature type="transmembrane region" description="Helical" evidence="6">
    <location>
        <begin position="39"/>
        <end position="62"/>
    </location>
</feature>
<feature type="compositionally biased region" description="Acidic residues" evidence="5">
    <location>
        <begin position="210"/>
        <end position="227"/>
    </location>
</feature>
<feature type="domain" description="Lipopolysaccharide assembly protein A" evidence="7">
    <location>
        <begin position="19"/>
        <end position="80"/>
    </location>
</feature>
<accession>A0ABV0JMY8</accession>
<evidence type="ECO:0000256" key="2">
    <source>
        <dbReference type="ARBA" id="ARBA00022692"/>
    </source>
</evidence>
<evidence type="ECO:0000256" key="4">
    <source>
        <dbReference type="ARBA" id="ARBA00023136"/>
    </source>
</evidence>
<evidence type="ECO:0000313" key="9">
    <source>
        <dbReference type="Proteomes" id="UP001442494"/>
    </source>
</evidence>
<dbReference type="Pfam" id="PF06305">
    <property type="entry name" value="LapA_dom"/>
    <property type="match status" value="1"/>
</dbReference>
<organism evidence="8 9">
    <name type="scientific">Funiculus sociatus GB2-A5</name>
    <dbReference type="NCBI Taxonomy" id="2933946"/>
    <lineage>
        <taxon>Bacteria</taxon>
        <taxon>Bacillati</taxon>
        <taxon>Cyanobacteriota</taxon>
        <taxon>Cyanophyceae</taxon>
        <taxon>Coleofasciculales</taxon>
        <taxon>Coleofasciculaceae</taxon>
        <taxon>Funiculus</taxon>
    </lineage>
</organism>
<evidence type="ECO:0000256" key="3">
    <source>
        <dbReference type="ARBA" id="ARBA00022989"/>
    </source>
</evidence>
<protein>
    <submittedName>
        <fullName evidence="8">LapA family protein</fullName>
    </submittedName>
</protein>
<keyword evidence="3 6" id="KW-1133">Transmembrane helix</keyword>
<keyword evidence="2 6" id="KW-0812">Transmembrane</keyword>
<dbReference type="RefSeq" id="WP_190425543.1">
    <property type="nucleotide sequence ID" value="NZ_JAMPKK010000018.1"/>
</dbReference>
<evidence type="ECO:0000256" key="5">
    <source>
        <dbReference type="SAM" id="MobiDB-lite"/>
    </source>
</evidence>
<comment type="caution">
    <text evidence="8">The sequence shown here is derived from an EMBL/GenBank/DDBJ whole genome shotgun (WGS) entry which is preliminary data.</text>
</comment>
<gene>
    <name evidence="8" type="ORF">NDI37_10270</name>
</gene>
<keyword evidence="9" id="KW-1185">Reference proteome</keyword>
<feature type="compositionally biased region" description="Basic and acidic residues" evidence="5">
    <location>
        <begin position="150"/>
        <end position="164"/>
    </location>
</feature>
<dbReference type="EMBL" id="JAMPKK010000018">
    <property type="protein sequence ID" value="MEP0864854.1"/>
    <property type="molecule type" value="Genomic_DNA"/>
</dbReference>
<feature type="compositionally biased region" description="Basic and acidic residues" evidence="5">
    <location>
        <begin position="82"/>
        <end position="92"/>
    </location>
</feature>
<sequence>MRILLVFLLLGTLALFAIQNLSPLSIVFFGARTQALPLAVWIIVAIASGAIVSGLLQFFSYLQQRPLRSRIRKLEKLEAESTRSNWRRRETGDDTQQTPYTPPPPPPPETKNADSYEDDWEEDTSTTDDDEWDFEEKPAVADTSSQNFPEEDRTRYEVRQEPKSASRAGSVYSYSYREPKNSGVGKTEAVYDANYRVITPPYQPPTPETNQDEDDWGFEDEDEDNFEDDWRSDKPRA</sequence>
<feature type="region of interest" description="Disordered" evidence="5">
    <location>
        <begin position="82"/>
        <end position="237"/>
    </location>
</feature>
<evidence type="ECO:0000313" key="8">
    <source>
        <dbReference type="EMBL" id="MEP0864854.1"/>
    </source>
</evidence>
<feature type="compositionally biased region" description="Basic and acidic residues" evidence="5">
    <location>
        <begin position="228"/>
        <end position="237"/>
    </location>
</feature>
<keyword evidence="4 6" id="KW-0472">Membrane</keyword>
<proteinExistence type="predicted"/>
<name>A0ABV0JMY8_9CYAN</name>
<feature type="compositionally biased region" description="Acidic residues" evidence="5">
    <location>
        <begin position="115"/>
        <end position="134"/>
    </location>
</feature>
<evidence type="ECO:0000259" key="7">
    <source>
        <dbReference type="Pfam" id="PF06305"/>
    </source>
</evidence>
<feature type="compositionally biased region" description="Pro residues" evidence="5">
    <location>
        <begin position="100"/>
        <end position="109"/>
    </location>
</feature>
<dbReference type="InterPro" id="IPR010445">
    <property type="entry name" value="LapA_dom"/>
</dbReference>
<evidence type="ECO:0000256" key="6">
    <source>
        <dbReference type="SAM" id="Phobius"/>
    </source>
</evidence>
<keyword evidence="1" id="KW-1003">Cell membrane</keyword>